<sequence>MLIHEYLTKKAPIVAVLLLALFYSCHAPRYVTSADYQRYEINEDTPTTAAGADIAQLITPYKTQVDKEMNTVVATLPQPLIKQKIESTLGNWLADAIADYVENETGRKVDLAICNYGGIRIPMLSAGPLTVGDLYELMPFDNYVVTMELTGSTLKQLLERIKDYGGWPVSGTLRMEVNNDQIEKALIHQEPLSPDKTYFVALSDYLANGGDRLDFLSVLPHDNLNVYYRDALIESAKRQKEIVATIEGRIIFQDQ</sequence>
<evidence type="ECO:0000313" key="3">
    <source>
        <dbReference type="Proteomes" id="UP000753961"/>
    </source>
</evidence>
<comment type="caution">
    <text evidence="2">The sequence shown here is derived from an EMBL/GenBank/DDBJ whole genome shotgun (WGS) entry which is preliminary data.</text>
</comment>
<dbReference type="GO" id="GO:0009166">
    <property type="term" value="P:nucleotide catabolic process"/>
    <property type="evidence" value="ECO:0007669"/>
    <property type="project" value="InterPro"/>
</dbReference>
<proteinExistence type="predicted"/>
<dbReference type="SUPFAM" id="SSF55816">
    <property type="entry name" value="5'-nucleotidase (syn. UDP-sugar hydrolase), C-terminal domain"/>
    <property type="match status" value="1"/>
</dbReference>
<dbReference type="InterPro" id="IPR008334">
    <property type="entry name" value="5'-Nucleotdase_C"/>
</dbReference>
<dbReference type="PRINTS" id="PR01607">
    <property type="entry name" value="APYRASEFAMLY"/>
</dbReference>
<gene>
    <name evidence="2" type="ORF">KUV50_07335</name>
</gene>
<evidence type="ECO:0000313" key="2">
    <source>
        <dbReference type="EMBL" id="MBY5957936.1"/>
    </source>
</evidence>
<dbReference type="PANTHER" id="PTHR11575">
    <property type="entry name" value="5'-NUCLEOTIDASE-RELATED"/>
    <property type="match status" value="1"/>
</dbReference>
<reference evidence="2" key="1">
    <citation type="submission" date="2021-06" db="EMBL/GenBank/DDBJ databases">
        <title>44 bacteria genomes isolated from Dapeng, Shenzhen.</title>
        <authorList>
            <person name="Zheng W."/>
            <person name="Yu S."/>
            <person name="Huang Y."/>
        </authorList>
    </citation>
    <scope>NUCLEOTIDE SEQUENCE</scope>
    <source>
        <strain evidence="2">DP5N28-2</strain>
    </source>
</reference>
<dbReference type="Proteomes" id="UP000753961">
    <property type="component" value="Unassembled WGS sequence"/>
</dbReference>
<evidence type="ECO:0000259" key="1">
    <source>
        <dbReference type="Pfam" id="PF02872"/>
    </source>
</evidence>
<dbReference type="Gene3D" id="3.90.780.10">
    <property type="entry name" value="5'-Nucleotidase, C-terminal domain"/>
    <property type="match status" value="1"/>
</dbReference>
<dbReference type="RefSeq" id="WP_222579453.1">
    <property type="nucleotide sequence ID" value="NZ_JAHVHU010000006.1"/>
</dbReference>
<dbReference type="GO" id="GO:0016787">
    <property type="term" value="F:hydrolase activity"/>
    <property type="evidence" value="ECO:0007669"/>
    <property type="project" value="InterPro"/>
</dbReference>
<dbReference type="EMBL" id="JAHVHU010000006">
    <property type="protein sequence ID" value="MBY5957936.1"/>
    <property type="molecule type" value="Genomic_DNA"/>
</dbReference>
<dbReference type="AlphaFoldDB" id="A0A953HTH9"/>
<dbReference type="InterPro" id="IPR036907">
    <property type="entry name" value="5'-Nucleotdase_C_sf"/>
</dbReference>
<keyword evidence="3" id="KW-1185">Reference proteome</keyword>
<name>A0A953HTH9_9BACT</name>
<dbReference type="Pfam" id="PF02872">
    <property type="entry name" value="5_nucleotid_C"/>
    <property type="match status" value="1"/>
</dbReference>
<protein>
    <submittedName>
        <fullName evidence="2">5'-nucleotidase C-terminal domain-containing protein</fullName>
    </submittedName>
</protein>
<feature type="domain" description="5'-Nucleotidase C-terminal" evidence="1">
    <location>
        <begin position="83"/>
        <end position="214"/>
    </location>
</feature>
<dbReference type="InterPro" id="IPR006179">
    <property type="entry name" value="5_nucleotidase/apyrase"/>
</dbReference>
<dbReference type="PANTHER" id="PTHR11575:SF24">
    <property type="entry name" value="5'-NUCLEOTIDASE"/>
    <property type="match status" value="1"/>
</dbReference>
<organism evidence="2 3">
    <name type="scientific">Membranihabitans marinus</name>
    <dbReference type="NCBI Taxonomy" id="1227546"/>
    <lineage>
        <taxon>Bacteria</taxon>
        <taxon>Pseudomonadati</taxon>
        <taxon>Bacteroidota</taxon>
        <taxon>Saprospiria</taxon>
        <taxon>Saprospirales</taxon>
        <taxon>Saprospiraceae</taxon>
        <taxon>Membranihabitans</taxon>
    </lineage>
</organism>
<accession>A0A953HTH9</accession>